<dbReference type="AlphaFoldDB" id="A0A564YJ64"/>
<dbReference type="EMBL" id="CABIJS010000233">
    <property type="protein sequence ID" value="VUZ47357.1"/>
    <property type="molecule type" value="Genomic_DNA"/>
</dbReference>
<evidence type="ECO:0000256" key="2">
    <source>
        <dbReference type="ARBA" id="ARBA00022692"/>
    </source>
</evidence>
<gene>
    <name evidence="8" type="ORF">WMSIL1_LOCUS6907</name>
</gene>
<dbReference type="Gene3D" id="4.10.93.10">
    <property type="entry name" value="Mitochondrial cytochrome c oxidase subunit VIc/VIIs"/>
    <property type="match status" value="1"/>
</dbReference>
<dbReference type="InterPro" id="IPR034884">
    <property type="entry name" value="Cytochrome_c_oxidase_VIc/VIIs"/>
</dbReference>
<dbReference type="SUPFAM" id="SSF81415">
    <property type="entry name" value="Mitochondrial cytochrome c oxidase subunit VIc"/>
    <property type="match status" value="1"/>
</dbReference>
<evidence type="ECO:0000256" key="6">
    <source>
        <dbReference type="ARBA" id="ARBA00023136"/>
    </source>
</evidence>
<dbReference type="GO" id="GO:0005743">
    <property type="term" value="C:mitochondrial inner membrane"/>
    <property type="evidence" value="ECO:0007669"/>
    <property type="project" value="UniProtKB-SubCell"/>
</dbReference>
<evidence type="ECO:0000313" key="8">
    <source>
        <dbReference type="EMBL" id="VUZ47357.1"/>
    </source>
</evidence>
<dbReference type="InterPro" id="IPR037169">
    <property type="entry name" value="Cytochrome_c_oxidase_VIc_sf"/>
</dbReference>
<name>A0A564YJ64_HYMDI</name>
<comment type="subcellular location">
    <subcellularLocation>
        <location evidence="1">Mitochondrion inner membrane</location>
    </subcellularLocation>
</comment>
<evidence type="ECO:0000256" key="7">
    <source>
        <dbReference type="SAM" id="Phobius"/>
    </source>
</evidence>
<keyword evidence="3" id="KW-0999">Mitochondrion inner membrane</keyword>
<reference evidence="8 9" key="1">
    <citation type="submission" date="2019-07" db="EMBL/GenBank/DDBJ databases">
        <authorList>
            <person name="Jastrzebski P J."/>
            <person name="Paukszto L."/>
            <person name="Jastrzebski P J."/>
        </authorList>
    </citation>
    <scope>NUCLEOTIDE SEQUENCE [LARGE SCALE GENOMIC DNA]</scope>
    <source>
        <strain evidence="8 9">WMS-il1</strain>
    </source>
</reference>
<keyword evidence="9" id="KW-1185">Reference proteome</keyword>
<keyword evidence="6 7" id="KW-0472">Membrane</keyword>
<sequence length="90" mass="10675">MFDKSLYESPRNMPKLRYHYRRNSIKGLFFSLSISAVVTAFATYAMYHRKIVTTREFYESYDPDAEWARLRDSGILKTVNKDGTFVNLYD</sequence>
<proteinExistence type="predicted"/>
<protein>
    <submittedName>
        <fullName evidence="8">Uncharacterized protein</fullName>
    </submittedName>
</protein>
<evidence type="ECO:0000256" key="5">
    <source>
        <dbReference type="ARBA" id="ARBA00023128"/>
    </source>
</evidence>
<keyword evidence="2 7" id="KW-0812">Transmembrane</keyword>
<organism evidence="8 9">
    <name type="scientific">Hymenolepis diminuta</name>
    <name type="common">Rat tapeworm</name>
    <dbReference type="NCBI Taxonomy" id="6216"/>
    <lineage>
        <taxon>Eukaryota</taxon>
        <taxon>Metazoa</taxon>
        <taxon>Spiralia</taxon>
        <taxon>Lophotrochozoa</taxon>
        <taxon>Platyhelminthes</taxon>
        <taxon>Cestoda</taxon>
        <taxon>Eucestoda</taxon>
        <taxon>Cyclophyllidea</taxon>
        <taxon>Hymenolepididae</taxon>
        <taxon>Hymenolepis</taxon>
    </lineage>
</organism>
<keyword evidence="5" id="KW-0496">Mitochondrion</keyword>
<dbReference type="Proteomes" id="UP000321570">
    <property type="component" value="Unassembled WGS sequence"/>
</dbReference>
<evidence type="ECO:0000256" key="1">
    <source>
        <dbReference type="ARBA" id="ARBA00004273"/>
    </source>
</evidence>
<accession>A0A564YJ64</accession>
<feature type="transmembrane region" description="Helical" evidence="7">
    <location>
        <begin position="28"/>
        <end position="47"/>
    </location>
</feature>
<evidence type="ECO:0000256" key="3">
    <source>
        <dbReference type="ARBA" id="ARBA00022792"/>
    </source>
</evidence>
<keyword evidence="4 7" id="KW-1133">Transmembrane helix</keyword>
<evidence type="ECO:0000313" key="9">
    <source>
        <dbReference type="Proteomes" id="UP000321570"/>
    </source>
</evidence>
<dbReference type="Pfam" id="PF02937">
    <property type="entry name" value="COX6C"/>
    <property type="match status" value="1"/>
</dbReference>
<evidence type="ECO:0000256" key="4">
    <source>
        <dbReference type="ARBA" id="ARBA00022989"/>
    </source>
</evidence>